<dbReference type="GO" id="GO:0016740">
    <property type="term" value="F:transferase activity"/>
    <property type="evidence" value="ECO:0007669"/>
    <property type="project" value="UniProtKB-KW"/>
</dbReference>
<sequence length="320" mass="35129">MKLVVTIPAFNEEKTIGEVIRGIPAKIPGVGSIEVLVVDDGSTDSTAQRAEKAGARVLVNKANCGLAFTFSRGMNGALEMGADIIVNTDADNQYDQSQIPVLVRPILEGKSDVVLGSRFLGKIEEMPLGKRLGNMAVSWLMRLLTGLPLTDTQTGFRAFSREAALHINVLSDYTYTQETVLEAAEKKLSVTEVPVDFRKRADGSRLISNIFVYAKRVGFTLIETYINYRPLKVFFASGSLLLLAGAAFGLRVLVHYARTGSVSPYLPSAVLSALLLIFGFQVMVAGITAELIKRNRKISEERLYLEKRLILEARGKARRF</sequence>
<dbReference type="PANTHER" id="PTHR48090">
    <property type="entry name" value="UNDECAPRENYL-PHOSPHATE 4-DEOXY-4-FORMAMIDO-L-ARABINOSE TRANSFERASE-RELATED"/>
    <property type="match status" value="1"/>
</dbReference>
<evidence type="ECO:0000313" key="4">
    <source>
        <dbReference type="Proteomes" id="UP000565078"/>
    </source>
</evidence>
<accession>A0A7J4IZK7</accession>
<keyword evidence="1" id="KW-0472">Membrane</keyword>
<proteinExistence type="predicted"/>
<dbReference type="InterPro" id="IPR050256">
    <property type="entry name" value="Glycosyltransferase_2"/>
</dbReference>
<dbReference type="EMBL" id="DUGC01000021">
    <property type="protein sequence ID" value="HIH09247.1"/>
    <property type="molecule type" value="Genomic_DNA"/>
</dbReference>
<dbReference type="InterPro" id="IPR029044">
    <property type="entry name" value="Nucleotide-diphossugar_trans"/>
</dbReference>
<dbReference type="InterPro" id="IPR001173">
    <property type="entry name" value="Glyco_trans_2-like"/>
</dbReference>
<keyword evidence="1" id="KW-0812">Transmembrane</keyword>
<dbReference type="Pfam" id="PF00535">
    <property type="entry name" value="Glycos_transf_2"/>
    <property type="match status" value="1"/>
</dbReference>
<dbReference type="SUPFAM" id="SSF53448">
    <property type="entry name" value="Nucleotide-diphospho-sugar transferases"/>
    <property type="match status" value="1"/>
</dbReference>
<dbReference type="PANTHER" id="PTHR48090:SF7">
    <property type="entry name" value="RFBJ PROTEIN"/>
    <property type="match status" value="1"/>
</dbReference>
<evidence type="ECO:0000313" key="3">
    <source>
        <dbReference type="EMBL" id="HIH09247.1"/>
    </source>
</evidence>
<reference evidence="4" key="1">
    <citation type="journal article" date="2020" name="bioRxiv">
        <title>A rank-normalized archaeal taxonomy based on genome phylogeny resolves widespread incomplete and uneven classifications.</title>
        <authorList>
            <person name="Rinke C."/>
            <person name="Chuvochina M."/>
            <person name="Mussig A.J."/>
            <person name="Chaumeil P.-A."/>
            <person name="Waite D.W."/>
            <person name="Whitman W.B."/>
            <person name="Parks D.H."/>
            <person name="Hugenholtz P."/>
        </authorList>
    </citation>
    <scope>NUCLEOTIDE SEQUENCE [LARGE SCALE GENOMIC DNA]</scope>
</reference>
<gene>
    <name evidence="3" type="ORF">HA254_01100</name>
</gene>
<organism evidence="3 4">
    <name type="scientific">Candidatus Iainarchaeum sp</name>
    <dbReference type="NCBI Taxonomy" id="3101447"/>
    <lineage>
        <taxon>Archaea</taxon>
        <taxon>Candidatus Iainarchaeota</taxon>
        <taxon>Candidatus Iainarchaeia</taxon>
        <taxon>Candidatus Iainarchaeales</taxon>
        <taxon>Candidatus Iainarchaeaceae</taxon>
        <taxon>Candidatus Iainarchaeum</taxon>
    </lineage>
</organism>
<dbReference type="Proteomes" id="UP000565078">
    <property type="component" value="Unassembled WGS sequence"/>
</dbReference>
<dbReference type="Gene3D" id="3.90.550.10">
    <property type="entry name" value="Spore Coat Polysaccharide Biosynthesis Protein SpsA, Chain A"/>
    <property type="match status" value="1"/>
</dbReference>
<dbReference type="AlphaFoldDB" id="A0A7J4IZK7"/>
<dbReference type="CDD" id="cd04179">
    <property type="entry name" value="DPM_DPG-synthase_like"/>
    <property type="match status" value="1"/>
</dbReference>
<feature type="transmembrane region" description="Helical" evidence="1">
    <location>
        <begin position="233"/>
        <end position="257"/>
    </location>
</feature>
<keyword evidence="1" id="KW-1133">Transmembrane helix</keyword>
<evidence type="ECO:0000256" key="1">
    <source>
        <dbReference type="SAM" id="Phobius"/>
    </source>
</evidence>
<feature type="transmembrane region" description="Helical" evidence="1">
    <location>
        <begin position="269"/>
        <end position="292"/>
    </location>
</feature>
<name>A0A7J4IZK7_9ARCH</name>
<feature type="domain" description="Glycosyltransferase 2-like" evidence="2">
    <location>
        <begin position="5"/>
        <end position="163"/>
    </location>
</feature>
<evidence type="ECO:0000259" key="2">
    <source>
        <dbReference type="Pfam" id="PF00535"/>
    </source>
</evidence>
<comment type="caution">
    <text evidence="3">The sequence shown here is derived from an EMBL/GenBank/DDBJ whole genome shotgun (WGS) entry which is preliminary data.</text>
</comment>
<keyword evidence="3" id="KW-0808">Transferase</keyword>
<protein>
    <submittedName>
        <fullName evidence="3">Glycosyltransferase family 2 protein</fullName>
    </submittedName>
</protein>